<dbReference type="Pfam" id="PF02874">
    <property type="entry name" value="ATP-synt_ab_N"/>
    <property type="match status" value="1"/>
</dbReference>
<feature type="domain" description="ATPase F1/V1/A1 complex alpha/beta subunit N-terminal" evidence="4">
    <location>
        <begin position="6"/>
        <end position="52"/>
    </location>
</feature>
<dbReference type="EMBL" id="JAARUV010000037">
    <property type="protein sequence ID" value="MBC1780660.1"/>
    <property type="molecule type" value="Genomic_DNA"/>
</dbReference>
<dbReference type="GO" id="GO:1902600">
    <property type="term" value="P:proton transmembrane transport"/>
    <property type="evidence" value="ECO:0007669"/>
    <property type="project" value="InterPro"/>
</dbReference>
<organism evidence="5 6">
    <name type="scientific">Listeria booriae</name>
    <dbReference type="NCBI Taxonomy" id="1552123"/>
    <lineage>
        <taxon>Bacteria</taxon>
        <taxon>Bacillati</taxon>
        <taxon>Bacillota</taxon>
        <taxon>Bacilli</taxon>
        <taxon>Bacillales</taxon>
        <taxon>Listeriaceae</taxon>
        <taxon>Listeria</taxon>
    </lineage>
</organism>
<proteinExistence type="inferred from homology"/>
<keyword evidence="3" id="KW-0406">Ion transport</keyword>
<comment type="caution">
    <text evidence="5">The sequence shown here is derived from an EMBL/GenBank/DDBJ whole genome shotgun (WGS) entry which is preliminary data.</text>
</comment>
<dbReference type="GO" id="GO:0016469">
    <property type="term" value="C:proton-transporting two-sector ATPase complex"/>
    <property type="evidence" value="ECO:0007669"/>
    <property type="project" value="UniProtKB-ARBA"/>
</dbReference>
<evidence type="ECO:0000313" key="6">
    <source>
        <dbReference type="Proteomes" id="UP000547643"/>
    </source>
</evidence>
<evidence type="ECO:0000313" key="5">
    <source>
        <dbReference type="EMBL" id="MBC1780660.1"/>
    </source>
</evidence>
<dbReference type="InterPro" id="IPR036121">
    <property type="entry name" value="ATPase_F1/V1/A1_a/bsu_N_sf"/>
</dbReference>
<evidence type="ECO:0000256" key="1">
    <source>
        <dbReference type="ARBA" id="ARBA00008936"/>
    </source>
</evidence>
<protein>
    <submittedName>
        <fullName evidence="5">F0F1 ATP synthase subunit beta</fullName>
    </submittedName>
</protein>
<reference evidence="5 6" key="1">
    <citation type="submission" date="2020-03" db="EMBL/GenBank/DDBJ databases">
        <title>Soil Listeria distribution.</title>
        <authorList>
            <person name="Liao J."/>
            <person name="Wiedmann M."/>
        </authorList>
    </citation>
    <scope>NUCLEOTIDE SEQUENCE [LARGE SCALE GENOMIC DNA]</scope>
    <source>
        <strain evidence="5 6">FSL L7-1017</strain>
    </source>
</reference>
<evidence type="ECO:0000259" key="4">
    <source>
        <dbReference type="Pfam" id="PF02874"/>
    </source>
</evidence>
<dbReference type="SUPFAM" id="SSF50615">
    <property type="entry name" value="N-terminal domain of alpha and beta subunits of F1 ATP synthase"/>
    <property type="match status" value="1"/>
</dbReference>
<comment type="similarity">
    <text evidence="1">Belongs to the ATPase alpha/beta chains family.</text>
</comment>
<gene>
    <name evidence="5" type="ORF">HCA46_17715</name>
</gene>
<dbReference type="Proteomes" id="UP000547643">
    <property type="component" value="Unassembled WGS sequence"/>
</dbReference>
<evidence type="ECO:0000256" key="3">
    <source>
        <dbReference type="ARBA" id="ARBA00023065"/>
    </source>
</evidence>
<evidence type="ECO:0000256" key="2">
    <source>
        <dbReference type="ARBA" id="ARBA00022448"/>
    </source>
</evidence>
<dbReference type="Gene3D" id="2.40.10.170">
    <property type="match status" value="1"/>
</dbReference>
<dbReference type="InterPro" id="IPR004100">
    <property type="entry name" value="ATPase_F1/V1/A1_a/bsu_N"/>
</dbReference>
<dbReference type="AlphaFoldDB" id="A0A7X0XTY8"/>
<dbReference type="GO" id="GO:0046034">
    <property type="term" value="P:ATP metabolic process"/>
    <property type="evidence" value="ECO:0007669"/>
    <property type="project" value="InterPro"/>
</dbReference>
<feature type="non-terminal residue" evidence="5">
    <location>
        <position position="53"/>
    </location>
</feature>
<keyword evidence="2" id="KW-0813">Transport</keyword>
<accession>A0A7X0XTY8</accession>
<dbReference type="GO" id="GO:1902495">
    <property type="term" value="C:transmembrane transporter complex"/>
    <property type="evidence" value="ECO:0007669"/>
    <property type="project" value="UniProtKB-ARBA"/>
</dbReference>
<name>A0A7X0XTY8_9LIST</name>
<sequence>MSKGQVIQVMGPVVDVKFEGGNLPEIYNALVIEYKSDAEEAPTSQLTLEVAIQ</sequence>